<dbReference type="GO" id="GO:0015192">
    <property type="term" value="F:L-phenylalanine transmembrane transporter activity"/>
    <property type="evidence" value="ECO:0007669"/>
    <property type="project" value="TreeGrafter"/>
</dbReference>
<dbReference type="EMBL" id="DWWB01000080">
    <property type="protein sequence ID" value="HJC67716.1"/>
    <property type="molecule type" value="Genomic_DNA"/>
</dbReference>
<evidence type="ECO:0000259" key="4">
    <source>
        <dbReference type="PROSITE" id="PS50893"/>
    </source>
</evidence>
<dbReference type="Proteomes" id="UP000823863">
    <property type="component" value="Unassembled WGS sequence"/>
</dbReference>
<dbReference type="InterPro" id="IPR032823">
    <property type="entry name" value="BCA_ABC_TP_C"/>
</dbReference>
<dbReference type="Gene3D" id="3.40.50.300">
    <property type="entry name" value="P-loop containing nucleotide triphosphate hydrolases"/>
    <property type="match status" value="1"/>
</dbReference>
<dbReference type="GO" id="GO:1903805">
    <property type="term" value="P:L-valine import across plasma membrane"/>
    <property type="evidence" value="ECO:0007669"/>
    <property type="project" value="TreeGrafter"/>
</dbReference>
<feature type="domain" description="ABC transporter" evidence="4">
    <location>
        <begin position="7"/>
        <end position="242"/>
    </location>
</feature>
<evidence type="ECO:0000256" key="1">
    <source>
        <dbReference type="ARBA" id="ARBA00022448"/>
    </source>
</evidence>
<dbReference type="SMART" id="SM00382">
    <property type="entry name" value="AAA"/>
    <property type="match status" value="1"/>
</dbReference>
<dbReference type="GO" id="GO:0005886">
    <property type="term" value="C:plasma membrane"/>
    <property type="evidence" value="ECO:0007669"/>
    <property type="project" value="TreeGrafter"/>
</dbReference>
<dbReference type="GO" id="GO:0005524">
    <property type="term" value="F:ATP binding"/>
    <property type="evidence" value="ECO:0007669"/>
    <property type="project" value="UniProtKB-KW"/>
</dbReference>
<dbReference type="InterPro" id="IPR027417">
    <property type="entry name" value="P-loop_NTPase"/>
</dbReference>
<keyword evidence="2" id="KW-0547">Nucleotide-binding</keyword>
<dbReference type="GO" id="GO:1903806">
    <property type="term" value="P:L-isoleucine import across plasma membrane"/>
    <property type="evidence" value="ECO:0007669"/>
    <property type="project" value="TreeGrafter"/>
</dbReference>
<evidence type="ECO:0000313" key="6">
    <source>
        <dbReference type="Proteomes" id="UP000823863"/>
    </source>
</evidence>
<evidence type="ECO:0000256" key="3">
    <source>
        <dbReference type="ARBA" id="ARBA00022840"/>
    </source>
</evidence>
<dbReference type="PANTHER" id="PTHR45772:SF7">
    <property type="entry name" value="AMINO ACID ABC TRANSPORTER ATP-BINDING PROTEIN"/>
    <property type="match status" value="1"/>
</dbReference>
<dbReference type="FunFam" id="3.40.50.300:FF:000421">
    <property type="entry name" value="Branched-chain amino acid ABC transporter ATP-binding protein"/>
    <property type="match status" value="1"/>
</dbReference>
<dbReference type="InterPro" id="IPR051120">
    <property type="entry name" value="ABC_AA/LPS_Transport"/>
</dbReference>
<dbReference type="PROSITE" id="PS50893">
    <property type="entry name" value="ABC_TRANSPORTER_2"/>
    <property type="match status" value="1"/>
</dbReference>
<comment type="caution">
    <text evidence="5">The sequence shown here is derived from an EMBL/GenBank/DDBJ whole genome shotgun (WGS) entry which is preliminary data.</text>
</comment>
<protein>
    <submittedName>
        <fullName evidence="5">ABC transporter ATP-binding protein</fullName>
    </submittedName>
</protein>
<dbReference type="AlphaFoldDB" id="A0A9D2PXR0"/>
<dbReference type="GO" id="GO:0015188">
    <property type="term" value="F:L-isoleucine transmembrane transporter activity"/>
    <property type="evidence" value="ECO:0007669"/>
    <property type="project" value="TreeGrafter"/>
</dbReference>
<dbReference type="GO" id="GO:0005304">
    <property type="term" value="F:L-valine transmembrane transporter activity"/>
    <property type="evidence" value="ECO:0007669"/>
    <property type="project" value="TreeGrafter"/>
</dbReference>
<accession>A0A9D2PXR0</accession>
<keyword evidence="1" id="KW-0813">Transport</keyword>
<dbReference type="SUPFAM" id="SSF52540">
    <property type="entry name" value="P-loop containing nucleoside triphosphate hydrolases"/>
    <property type="match status" value="1"/>
</dbReference>
<evidence type="ECO:0000256" key="2">
    <source>
        <dbReference type="ARBA" id="ARBA00022741"/>
    </source>
</evidence>
<name>A0A9D2PXR0_9FIRM</name>
<reference evidence="5" key="2">
    <citation type="submission" date="2021-04" db="EMBL/GenBank/DDBJ databases">
        <authorList>
            <person name="Gilroy R."/>
        </authorList>
    </citation>
    <scope>NUCLEOTIDE SEQUENCE</scope>
    <source>
        <strain evidence="5">CHK198-12963</strain>
    </source>
</reference>
<keyword evidence="3 5" id="KW-0067">ATP-binding</keyword>
<organism evidence="5 6">
    <name type="scientific">Candidatus Enterocloster excrementigallinarum</name>
    <dbReference type="NCBI Taxonomy" id="2838558"/>
    <lineage>
        <taxon>Bacteria</taxon>
        <taxon>Bacillati</taxon>
        <taxon>Bacillota</taxon>
        <taxon>Clostridia</taxon>
        <taxon>Lachnospirales</taxon>
        <taxon>Lachnospiraceae</taxon>
        <taxon>Enterocloster</taxon>
    </lineage>
</organism>
<dbReference type="GO" id="GO:0042941">
    <property type="term" value="P:D-alanine transmembrane transport"/>
    <property type="evidence" value="ECO:0007669"/>
    <property type="project" value="TreeGrafter"/>
</dbReference>
<dbReference type="CDD" id="cd03219">
    <property type="entry name" value="ABC_Mj1267_LivG_branched"/>
    <property type="match status" value="1"/>
</dbReference>
<proteinExistence type="predicted"/>
<dbReference type="InterPro" id="IPR003439">
    <property type="entry name" value="ABC_transporter-like_ATP-bd"/>
</dbReference>
<dbReference type="GO" id="GO:0015808">
    <property type="term" value="P:L-alanine transport"/>
    <property type="evidence" value="ECO:0007669"/>
    <property type="project" value="TreeGrafter"/>
</dbReference>
<evidence type="ECO:0000313" key="5">
    <source>
        <dbReference type="EMBL" id="HJC67716.1"/>
    </source>
</evidence>
<dbReference type="PANTHER" id="PTHR45772">
    <property type="entry name" value="CONSERVED COMPONENT OF ABC TRANSPORTER FOR NATURAL AMINO ACIDS-RELATED"/>
    <property type="match status" value="1"/>
</dbReference>
<dbReference type="GO" id="GO:0016887">
    <property type="term" value="F:ATP hydrolysis activity"/>
    <property type="evidence" value="ECO:0007669"/>
    <property type="project" value="InterPro"/>
</dbReference>
<dbReference type="Pfam" id="PF12399">
    <property type="entry name" value="BCA_ABC_TP_C"/>
    <property type="match status" value="1"/>
</dbReference>
<sequence length="249" mass="27755">MAETPIIEVQKITKRFKGLTAVKDVSFSVEAGGITGMIGPNGAGKSTTFNMICGYYPPTEGRIFYKGQDITEKKAYEYTNMKIARTFQIMKPLKNLSVLDNVVASSYFGHAGAKSQREAKERAMEVLHFTGLYEKRHVLSKDMGTPDQKRLEMARALATKPELLFLDENMAGLNPAETEEAIQLIRKINESGVTILLIEHIMKAVVSLCEKVIVLHHGEKIAEGTPEQVMNDPYVMEIYLGTKKEDTHA</sequence>
<reference evidence="5" key="1">
    <citation type="journal article" date="2021" name="PeerJ">
        <title>Extensive microbial diversity within the chicken gut microbiome revealed by metagenomics and culture.</title>
        <authorList>
            <person name="Gilroy R."/>
            <person name="Ravi A."/>
            <person name="Getino M."/>
            <person name="Pursley I."/>
            <person name="Horton D.L."/>
            <person name="Alikhan N.F."/>
            <person name="Baker D."/>
            <person name="Gharbi K."/>
            <person name="Hall N."/>
            <person name="Watson M."/>
            <person name="Adriaenssens E.M."/>
            <person name="Foster-Nyarko E."/>
            <person name="Jarju S."/>
            <person name="Secka A."/>
            <person name="Antonio M."/>
            <person name="Oren A."/>
            <person name="Chaudhuri R.R."/>
            <person name="La Ragione R."/>
            <person name="Hildebrand F."/>
            <person name="Pallen M.J."/>
        </authorList>
    </citation>
    <scope>NUCLEOTIDE SEQUENCE</scope>
    <source>
        <strain evidence="5">CHK198-12963</strain>
    </source>
</reference>
<dbReference type="Pfam" id="PF00005">
    <property type="entry name" value="ABC_tran"/>
    <property type="match status" value="1"/>
</dbReference>
<gene>
    <name evidence="5" type="ORF">H9931_13570</name>
</gene>
<dbReference type="InterPro" id="IPR003593">
    <property type="entry name" value="AAA+_ATPase"/>
</dbReference>